<dbReference type="EMBL" id="AFYH01097484">
    <property type="status" value="NOT_ANNOTATED_CDS"/>
    <property type="molecule type" value="Genomic_DNA"/>
</dbReference>
<dbReference type="OrthoDB" id="190375at2759"/>
<dbReference type="GO" id="GO:0007051">
    <property type="term" value="P:spindle organization"/>
    <property type="evidence" value="ECO:0007669"/>
    <property type="project" value="TreeGrafter"/>
</dbReference>
<keyword evidence="7" id="KW-1185">Reference proteome</keyword>
<dbReference type="RefSeq" id="XP_005999002.1">
    <property type="nucleotide sequence ID" value="XM_005998940.3"/>
</dbReference>
<dbReference type="STRING" id="7897.ENSLACP00000023582"/>
<dbReference type="EMBL" id="AFYH01097483">
    <property type="status" value="NOT_ANNOTATED_CDS"/>
    <property type="molecule type" value="Genomic_DNA"/>
</dbReference>
<dbReference type="GO" id="GO:0051295">
    <property type="term" value="P:establishment of meiotic spindle localization"/>
    <property type="evidence" value="ECO:0007669"/>
    <property type="project" value="TreeGrafter"/>
</dbReference>
<dbReference type="GO" id="GO:0005516">
    <property type="term" value="F:calmodulin binding"/>
    <property type="evidence" value="ECO:0007669"/>
    <property type="project" value="UniProtKB-KW"/>
</dbReference>
<dbReference type="SMART" id="SM00015">
    <property type="entry name" value="IQ"/>
    <property type="match status" value="3"/>
</dbReference>
<dbReference type="EMBL" id="AFYH01097481">
    <property type="status" value="NOT_ANNOTATED_CDS"/>
    <property type="molecule type" value="Genomic_DNA"/>
</dbReference>
<evidence type="ECO:0000256" key="5">
    <source>
        <dbReference type="SAM" id="Coils"/>
    </source>
</evidence>
<dbReference type="PANTHER" id="PTHR22706:SF1">
    <property type="entry name" value="ASSEMBLY FACTOR FOR SPINDLE MICROTUBULES"/>
    <property type="match status" value="1"/>
</dbReference>
<reference evidence="6" key="3">
    <citation type="submission" date="2025-09" db="UniProtKB">
        <authorList>
            <consortium name="Ensembl"/>
        </authorList>
    </citation>
    <scope>IDENTIFICATION</scope>
</reference>
<dbReference type="GO" id="GO:0000922">
    <property type="term" value="C:spindle pole"/>
    <property type="evidence" value="ECO:0007669"/>
    <property type="project" value="TreeGrafter"/>
</dbReference>
<evidence type="ECO:0000313" key="6">
    <source>
        <dbReference type="Ensembl" id="ENSLACP00000023582.1"/>
    </source>
</evidence>
<dbReference type="FunCoup" id="M3XLH6">
    <property type="interactions" value="34"/>
</dbReference>
<feature type="coiled-coil region" evidence="5">
    <location>
        <begin position="137"/>
        <end position="164"/>
    </location>
</feature>
<dbReference type="EMBL" id="AFYH01097475">
    <property type="status" value="NOT_ANNOTATED_CDS"/>
    <property type="molecule type" value="Genomic_DNA"/>
</dbReference>
<dbReference type="GO" id="GO:0005737">
    <property type="term" value="C:cytoplasm"/>
    <property type="evidence" value="ECO:0007669"/>
    <property type="project" value="UniProtKB-SubCell"/>
</dbReference>
<dbReference type="CTD" id="128153"/>
<dbReference type="Proteomes" id="UP000008672">
    <property type="component" value="Unassembled WGS sequence"/>
</dbReference>
<dbReference type="InParanoid" id="M3XLH6"/>
<keyword evidence="2" id="KW-0963">Cytoplasm</keyword>
<organism evidence="6 7">
    <name type="scientific">Latimeria chalumnae</name>
    <name type="common">Coelacanth</name>
    <dbReference type="NCBI Taxonomy" id="7897"/>
    <lineage>
        <taxon>Eukaryota</taxon>
        <taxon>Metazoa</taxon>
        <taxon>Chordata</taxon>
        <taxon>Craniata</taxon>
        <taxon>Vertebrata</taxon>
        <taxon>Euteleostomi</taxon>
        <taxon>Coelacanthiformes</taxon>
        <taxon>Coelacanthidae</taxon>
        <taxon>Latimeria</taxon>
    </lineage>
</organism>
<evidence type="ECO:0000313" key="7">
    <source>
        <dbReference type="Proteomes" id="UP000008672"/>
    </source>
</evidence>
<protein>
    <submittedName>
        <fullName evidence="6">Spermatosis associated 17</fullName>
    </submittedName>
</protein>
<dbReference type="EMBL" id="AFYH01097480">
    <property type="status" value="NOT_ANNOTATED_CDS"/>
    <property type="molecule type" value="Genomic_DNA"/>
</dbReference>
<dbReference type="KEGG" id="lcm:102359599"/>
<dbReference type="Pfam" id="PF00612">
    <property type="entry name" value="IQ"/>
    <property type="match status" value="3"/>
</dbReference>
<dbReference type="SUPFAM" id="SSF52540">
    <property type="entry name" value="P-loop containing nucleoside triphosphate hydrolases"/>
    <property type="match status" value="1"/>
</dbReference>
<dbReference type="GeneID" id="102359599"/>
<keyword evidence="3" id="KW-0677">Repeat</keyword>
<gene>
    <name evidence="6" type="primary">SPATA17</name>
</gene>
<dbReference type="AlphaFoldDB" id="M3XLH6"/>
<accession>M3XLH6</accession>
<dbReference type="HOGENOM" id="CLU_044264_0_0_1"/>
<evidence type="ECO:0000256" key="4">
    <source>
        <dbReference type="ARBA" id="ARBA00022860"/>
    </source>
</evidence>
<dbReference type="InterPro" id="IPR027417">
    <property type="entry name" value="P-loop_NTPase"/>
</dbReference>
<dbReference type="EMBL" id="AFYH01097479">
    <property type="status" value="NOT_ANNOTATED_CDS"/>
    <property type="molecule type" value="Genomic_DNA"/>
</dbReference>
<keyword evidence="5" id="KW-0175">Coiled coil</keyword>
<dbReference type="Gene3D" id="1.20.5.190">
    <property type="match status" value="2"/>
</dbReference>
<dbReference type="InterPro" id="IPR000048">
    <property type="entry name" value="IQ_motif_EF-hand-BS"/>
</dbReference>
<evidence type="ECO:0000256" key="1">
    <source>
        <dbReference type="ARBA" id="ARBA00004496"/>
    </source>
</evidence>
<evidence type="ECO:0000256" key="2">
    <source>
        <dbReference type="ARBA" id="ARBA00022490"/>
    </source>
</evidence>
<dbReference type="PANTHER" id="PTHR22706">
    <property type="entry name" value="ASSEMBLY FACTOR FOR SPINDLE MICROTUBULES"/>
    <property type="match status" value="1"/>
</dbReference>
<proteinExistence type="predicted"/>
<dbReference type="GeneTree" id="ENSGT00390000011270"/>
<evidence type="ECO:0000256" key="3">
    <source>
        <dbReference type="ARBA" id="ARBA00022737"/>
    </source>
</evidence>
<dbReference type="OMA" id="LHTTSKY"/>
<sequence length="362" mass="43394">MASLVKLQEQVEEITKEFFYRNSLTEENRTKEHTAAVKIQSLFRGCKVRAHIRNLNRMALVIQKCWRGYLGRKYFRNLVKTAYYIMKMNFYNEMAVRIQRRWRGYYVRKYVHNYYALKRYLEGLIIKNEIVRKELEKFAVMKEREKEKKKLEKEERRKDYQARKMHYLLSTEQIPGVFNSPYRLFPDEMEFRLQKARPLSNSASRMRKDINEGIVDVSVSGTSFTFPPIQPLPPIGKKKPQGPFRDTTEVLQQRYKPLEPTLRVATSITSLEEARAELKREEWRNRVNDKIFLPFSASHKNRKYEALLHSTSEYGRIPHGTQWFREEDPKKWLSDKKFQTVFPSIHLFDNYDCTYSKTGQVL</sequence>
<dbReference type="PROSITE" id="PS50096">
    <property type="entry name" value="IQ"/>
    <property type="match status" value="3"/>
</dbReference>
<comment type="subcellular location">
    <subcellularLocation>
        <location evidence="1">Cytoplasm</location>
    </subcellularLocation>
</comment>
<reference evidence="7" key="1">
    <citation type="submission" date="2011-08" db="EMBL/GenBank/DDBJ databases">
        <title>The draft genome of Latimeria chalumnae.</title>
        <authorList>
            <person name="Di Palma F."/>
            <person name="Alfoldi J."/>
            <person name="Johnson J."/>
            <person name="Berlin A."/>
            <person name="Gnerre S."/>
            <person name="Jaffe D."/>
            <person name="MacCallum I."/>
            <person name="Young S."/>
            <person name="Walker B.J."/>
            <person name="Lander E."/>
            <person name="Lindblad-Toh K."/>
        </authorList>
    </citation>
    <scope>NUCLEOTIDE SEQUENCE [LARGE SCALE GENOMIC DNA]</scope>
    <source>
        <strain evidence="7">Wild caught</strain>
    </source>
</reference>
<dbReference type="EMBL" id="AFYH01097476">
    <property type="status" value="NOT_ANNOTATED_CDS"/>
    <property type="molecule type" value="Genomic_DNA"/>
</dbReference>
<dbReference type="EMBL" id="AFYH01097477">
    <property type="status" value="NOT_ANNOTATED_CDS"/>
    <property type="molecule type" value="Genomic_DNA"/>
</dbReference>
<name>M3XLH6_LATCH</name>
<dbReference type="eggNOG" id="ENOG502QS0S">
    <property type="taxonomic scope" value="Eukaryota"/>
</dbReference>
<dbReference type="InterPro" id="IPR051185">
    <property type="entry name" value="ASPM"/>
</dbReference>
<dbReference type="GO" id="GO:0000278">
    <property type="term" value="P:mitotic cell cycle"/>
    <property type="evidence" value="ECO:0007669"/>
    <property type="project" value="TreeGrafter"/>
</dbReference>
<dbReference type="Ensembl" id="ENSLACT00000026220.1">
    <property type="protein sequence ID" value="ENSLACP00000023582.1"/>
    <property type="gene ID" value="ENSLACG00000022468.1"/>
</dbReference>
<dbReference type="EMBL" id="AFYH01097478">
    <property type="status" value="NOT_ANNOTATED_CDS"/>
    <property type="molecule type" value="Genomic_DNA"/>
</dbReference>
<keyword evidence="4" id="KW-0112">Calmodulin-binding</keyword>
<dbReference type="EMBL" id="AFYH01097482">
    <property type="status" value="NOT_ANNOTATED_CDS"/>
    <property type="molecule type" value="Genomic_DNA"/>
</dbReference>
<dbReference type="CDD" id="cd23767">
    <property type="entry name" value="IQCD"/>
    <property type="match status" value="2"/>
</dbReference>
<reference evidence="6" key="2">
    <citation type="submission" date="2025-08" db="UniProtKB">
        <authorList>
            <consortium name="Ensembl"/>
        </authorList>
    </citation>
    <scope>IDENTIFICATION</scope>
</reference>